<dbReference type="InParanoid" id="D8LM38"/>
<dbReference type="OrthoDB" id="413460at2759"/>
<organism evidence="3 4">
    <name type="scientific">Ectocarpus siliculosus</name>
    <name type="common">Brown alga</name>
    <name type="synonym">Conferva siliculosa</name>
    <dbReference type="NCBI Taxonomy" id="2880"/>
    <lineage>
        <taxon>Eukaryota</taxon>
        <taxon>Sar</taxon>
        <taxon>Stramenopiles</taxon>
        <taxon>Ochrophyta</taxon>
        <taxon>PX clade</taxon>
        <taxon>Phaeophyceae</taxon>
        <taxon>Ectocarpales</taxon>
        <taxon>Ectocarpaceae</taxon>
        <taxon>Ectocarpus</taxon>
    </lineage>
</organism>
<dbReference type="InterPro" id="IPR000330">
    <property type="entry name" value="SNF2_N"/>
</dbReference>
<keyword evidence="3" id="KW-0067">ATP-binding</keyword>
<protein>
    <submittedName>
        <fullName evidence="3">Excision repair helicase ercc-6-related</fullName>
    </submittedName>
</protein>
<dbReference type="GO" id="GO:0004386">
    <property type="term" value="F:helicase activity"/>
    <property type="evidence" value="ECO:0007669"/>
    <property type="project" value="UniProtKB-KW"/>
</dbReference>
<dbReference type="EMBL" id="FN649741">
    <property type="protein sequence ID" value="CBN76186.1"/>
    <property type="molecule type" value="Genomic_DNA"/>
</dbReference>
<keyword evidence="3" id="KW-0378">Hydrolase</keyword>
<feature type="domain" description="Helicase ATP-binding" evidence="2">
    <location>
        <begin position="57"/>
        <end position="229"/>
    </location>
</feature>
<dbReference type="InterPro" id="IPR050496">
    <property type="entry name" value="SNF2_RAD54_helicase_repair"/>
</dbReference>
<accession>D8LM38</accession>
<reference evidence="3 4" key="1">
    <citation type="journal article" date="2010" name="Nature">
        <title>The Ectocarpus genome and the independent evolution of multicellularity in brown algae.</title>
        <authorList>
            <person name="Cock J.M."/>
            <person name="Sterck L."/>
            <person name="Rouze P."/>
            <person name="Scornet D."/>
            <person name="Allen A.E."/>
            <person name="Amoutzias G."/>
            <person name="Anthouard V."/>
            <person name="Artiguenave F."/>
            <person name="Aury J.M."/>
            <person name="Badger J.H."/>
            <person name="Beszteri B."/>
            <person name="Billiau K."/>
            <person name="Bonnet E."/>
            <person name="Bothwell J.H."/>
            <person name="Bowler C."/>
            <person name="Boyen C."/>
            <person name="Brownlee C."/>
            <person name="Carrano C.J."/>
            <person name="Charrier B."/>
            <person name="Cho G.Y."/>
            <person name="Coelho S.M."/>
            <person name="Collen J."/>
            <person name="Corre E."/>
            <person name="Da Silva C."/>
            <person name="Delage L."/>
            <person name="Delaroque N."/>
            <person name="Dittami S.M."/>
            <person name="Doulbeau S."/>
            <person name="Elias M."/>
            <person name="Farnham G."/>
            <person name="Gachon C.M."/>
            <person name="Gschloessl B."/>
            <person name="Heesch S."/>
            <person name="Jabbari K."/>
            <person name="Jubin C."/>
            <person name="Kawai H."/>
            <person name="Kimura K."/>
            <person name="Kloareg B."/>
            <person name="Kupper F.C."/>
            <person name="Lang D."/>
            <person name="Le Bail A."/>
            <person name="Leblanc C."/>
            <person name="Lerouge P."/>
            <person name="Lohr M."/>
            <person name="Lopez P.J."/>
            <person name="Martens C."/>
            <person name="Maumus F."/>
            <person name="Michel G."/>
            <person name="Miranda-Saavedra D."/>
            <person name="Morales J."/>
            <person name="Moreau H."/>
            <person name="Motomura T."/>
            <person name="Nagasato C."/>
            <person name="Napoli C.A."/>
            <person name="Nelson D.R."/>
            <person name="Nyvall-Collen P."/>
            <person name="Peters A.F."/>
            <person name="Pommier C."/>
            <person name="Potin P."/>
            <person name="Poulain J."/>
            <person name="Quesneville H."/>
            <person name="Read B."/>
            <person name="Rensing S.A."/>
            <person name="Ritter A."/>
            <person name="Rousvoal S."/>
            <person name="Samanta M."/>
            <person name="Samson G."/>
            <person name="Schroeder D.C."/>
            <person name="Segurens B."/>
            <person name="Strittmatter M."/>
            <person name="Tonon T."/>
            <person name="Tregear J.W."/>
            <person name="Valentin K."/>
            <person name="von Dassow P."/>
            <person name="Yamagishi T."/>
            <person name="Van de Peer Y."/>
            <person name="Wincker P."/>
        </authorList>
    </citation>
    <scope>NUCLEOTIDE SEQUENCE [LARGE SCALE GENOMIC DNA]</scope>
    <source>
        <strain evidence="4">Ec32 / CCAP1310/4</strain>
    </source>
</reference>
<proteinExistence type="predicted"/>
<feature type="compositionally biased region" description="Acidic residues" evidence="1">
    <location>
        <begin position="16"/>
        <end position="25"/>
    </location>
</feature>
<dbReference type="PANTHER" id="PTHR45629">
    <property type="entry name" value="SNF2/RAD54 FAMILY MEMBER"/>
    <property type="match status" value="1"/>
</dbReference>
<evidence type="ECO:0000313" key="3">
    <source>
        <dbReference type="EMBL" id="CBN76186.1"/>
    </source>
</evidence>
<dbReference type="eggNOG" id="KOG0387">
    <property type="taxonomic scope" value="Eukaryota"/>
</dbReference>
<keyword evidence="3" id="KW-0547">Nucleotide-binding</keyword>
<dbReference type="SMART" id="SM00487">
    <property type="entry name" value="DEXDc"/>
    <property type="match status" value="1"/>
</dbReference>
<feature type="region of interest" description="Disordered" evidence="1">
    <location>
        <begin position="1"/>
        <end position="29"/>
    </location>
</feature>
<keyword evidence="3" id="KW-0347">Helicase</keyword>
<evidence type="ECO:0000259" key="2">
    <source>
        <dbReference type="PROSITE" id="PS51192"/>
    </source>
</evidence>
<sequence>MAASGGGGNASGGRESDDDESDDYELTPRKKKGAFSVPAELYNRMYAHQRIGVRWLWSLHQGDMGGILGDDMGLGKTFQVTCFLAGLFGTRQAKSALVLAPKSVMRGWEDELGRWLVRAACPKAEVVVMASEMPAKARRRAIALAAEGGSRGRGAVLITTYGMVSSNPKQFAPAVGGSGGWIEREEPRKHVWDYVILDEGHKIKNASTKTPVQNNLKELHTVVDWATFGKLLGPYKYFKKA</sequence>
<evidence type="ECO:0000313" key="4">
    <source>
        <dbReference type="Proteomes" id="UP000002630"/>
    </source>
</evidence>
<evidence type="ECO:0000256" key="1">
    <source>
        <dbReference type="SAM" id="MobiDB-lite"/>
    </source>
</evidence>
<feature type="compositionally biased region" description="Gly residues" evidence="1">
    <location>
        <begin position="1"/>
        <end position="11"/>
    </location>
</feature>
<dbReference type="InterPro" id="IPR014001">
    <property type="entry name" value="Helicase_ATP-bd"/>
</dbReference>
<name>D8LM38_ECTSI</name>
<dbReference type="AlphaFoldDB" id="D8LM38"/>
<dbReference type="InterPro" id="IPR038718">
    <property type="entry name" value="SNF2-like_sf"/>
</dbReference>
<gene>
    <name evidence="3" type="ORF">Esi_0384_0001</name>
</gene>
<dbReference type="PROSITE" id="PS51192">
    <property type="entry name" value="HELICASE_ATP_BIND_1"/>
    <property type="match status" value="1"/>
</dbReference>
<dbReference type="GO" id="GO:0005524">
    <property type="term" value="F:ATP binding"/>
    <property type="evidence" value="ECO:0007669"/>
    <property type="project" value="InterPro"/>
</dbReference>
<dbReference type="Proteomes" id="UP000002630">
    <property type="component" value="Linkage Group LG16"/>
</dbReference>
<dbReference type="InterPro" id="IPR027417">
    <property type="entry name" value="P-loop_NTPase"/>
</dbReference>
<dbReference type="EMBL" id="FN648580">
    <property type="protein sequence ID" value="CBN76186.1"/>
    <property type="molecule type" value="Genomic_DNA"/>
</dbReference>
<dbReference type="PANTHER" id="PTHR45629:SF7">
    <property type="entry name" value="DNA EXCISION REPAIR PROTEIN ERCC-6-RELATED"/>
    <property type="match status" value="1"/>
</dbReference>
<keyword evidence="4" id="KW-1185">Reference proteome</keyword>
<dbReference type="GO" id="GO:0015616">
    <property type="term" value="F:DNA translocase activity"/>
    <property type="evidence" value="ECO:0007669"/>
    <property type="project" value="TreeGrafter"/>
</dbReference>
<dbReference type="STRING" id="2880.D8LM38"/>
<dbReference type="Gene3D" id="3.40.50.10810">
    <property type="entry name" value="Tandem AAA-ATPase domain"/>
    <property type="match status" value="1"/>
</dbReference>
<dbReference type="Pfam" id="PF00176">
    <property type="entry name" value="SNF2-rel_dom"/>
    <property type="match status" value="1"/>
</dbReference>
<dbReference type="SUPFAM" id="SSF52540">
    <property type="entry name" value="P-loop containing nucleoside triphosphate hydrolases"/>
    <property type="match status" value="1"/>
</dbReference>